<dbReference type="Pfam" id="PF00583">
    <property type="entry name" value="Acetyltransf_1"/>
    <property type="match status" value="1"/>
</dbReference>
<dbReference type="PROSITE" id="PS51186">
    <property type="entry name" value="GNAT"/>
    <property type="match status" value="1"/>
</dbReference>
<gene>
    <name evidence="3" type="ORF">jhhlp_001063</name>
</gene>
<dbReference type="SUPFAM" id="SSF55729">
    <property type="entry name" value="Acyl-CoA N-acyltransferases (Nat)"/>
    <property type="match status" value="1"/>
</dbReference>
<evidence type="ECO:0000259" key="2">
    <source>
        <dbReference type="PROSITE" id="PS51186"/>
    </source>
</evidence>
<organism evidence="3 4">
    <name type="scientific">Lomentospora prolificans</name>
    <dbReference type="NCBI Taxonomy" id="41688"/>
    <lineage>
        <taxon>Eukaryota</taxon>
        <taxon>Fungi</taxon>
        <taxon>Dikarya</taxon>
        <taxon>Ascomycota</taxon>
        <taxon>Pezizomycotina</taxon>
        <taxon>Sordariomycetes</taxon>
        <taxon>Hypocreomycetidae</taxon>
        <taxon>Microascales</taxon>
        <taxon>Microascaceae</taxon>
        <taxon>Lomentospora</taxon>
    </lineage>
</organism>
<dbReference type="InterPro" id="IPR000182">
    <property type="entry name" value="GNAT_dom"/>
</dbReference>
<comment type="caution">
    <text evidence="3">The sequence shown here is derived from an EMBL/GenBank/DDBJ whole genome shotgun (WGS) entry which is preliminary data.</text>
</comment>
<dbReference type="Gene3D" id="3.40.630.30">
    <property type="match status" value="1"/>
</dbReference>
<dbReference type="UniPathway" id="UPA00113">
    <property type="reaction ID" value="UER00529"/>
</dbReference>
<dbReference type="AlphaFoldDB" id="A0A2N3NH56"/>
<dbReference type="GO" id="GO:0006048">
    <property type="term" value="P:UDP-N-acetylglucosamine biosynthetic process"/>
    <property type="evidence" value="ECO:0007669"/>
    <property type="project" value="UniProtKB-UniPathway"/>
</dbReference>
<sequence length="362" mass="41022">MSSPAKWLSTATALAGIPGATWIPSPRTERFLARQRETERKKRMATPFLASLRPSNLRAYKRGLPRAQQSDTVPPVFLDAMEVREKVFVEEQGVPAENEFDADDSRSCHFCVYSSARRTVREEVRDDDGNLVQPRVSDARRVPAGTIRIVPFPHEPHPTKGAKYWGGKTEDEIAGREVEKKPVKTELGYFADRRTTFHNGQEPYVKLGRLAVLKEYRGQGLAAFLVKAAVKWLRENPNYFDPSVVAKGLARLDAVHTPVPQWKGLVCVHAQEQVADVWARWGFIVDEEMGTWWEEGIRHVGMFLRIDIDKPIITKKVIPVDFPGDSFTKMMKDGERDKEMREEGLGEAMRDAGYDRNADAES</sequence>
<dbReference type="GO" id="GO:0016747">
    <property type="term" value="F:acyltransferase activity, transferring groups other than amino-acyl groups"/>
    <property type="evidence" value="ECO:0007669"/>
    <property type="project" value="InterPro"/>
</dbReference>
<protein>
    <recommendedName>
        <fullName evidence="2">N-acetyltransferase domain-containing protein</fullName>
    </recommendedName>
</protein>
<dbReference type="CDD" id="cd04301">
    <property type="entry name" value="NAT_SF"/>
    <property type="match status" value="1"/>
</dbReference>
<dbReference type="STRING" id="41688.A0A2N3NH56"/>
<name>A0A2N3NH56_9PEZI</name>
<evidence type="ECO:0000313" key="4">
    <source>
        <dbReference type="Proteomes" id="UP000233524"/>
    </source>
</evidence>
<keyword evidence="4" id="KW-1185">Reference proteome</keyword>
<evidence type="ECO:0000256" key="1">
    <source>
        <dbReference type="SAM" id="MobiDB-lite"/>
    </source>
</evidence>
<dbReference type="InterPro" id="IPR016181">
    <property type="entry name" value="Acyl_CoA_acyltransferase"/>
</dbReference>
<proteinExistence type="predicted"/>
<dbReference type="OrthoDB" id="329272at2759"/>
<feature type="domain" description="N-acetyltransferase" evidence="2">
    <location>
        <begin position="134"/>
        <end position="307"/>
    </location>
</feature>
<dbReference type="InParanoid" id="A0A2N3NH56"/>
<accession>A0A2N3NH56</accession>
<dbReference type="EMBL" id="NLAX01000004">
    <property type="protein sequence ID" value="PKS11770.1"/>
    <property type="molecule type" value="Genomic_DNA"/>
</dbReference>
<dbReference type="Proteomes" id="UP000233524">
    <property type="component" value="Unassembled WGS sequence"/>
</dbReference>
<dbReference type="VEuPathDB" id="FungiDB:jhhlp_001063"/>
<reference evidence="3 4" key="1">
    <citation type="journal article" date="2017" name="G3 (Bethesda)">
        <title>First Draft Genome Sequence of the Pathogenic Fungus Lomentospora prolificans (Formerly Scedosporium prolificans).</title>
        <authorList>
            <person name="Luo R."/>
            <person name="Zimin A."/>
            <person name="Workman R."/>
            <person name="Fan Y."/>
            <person name="Pertea G."/>
            <person name="Grossman N."/>
            <person name="Wear M.P."/>
            <person name="Jia B."/>
            <person name="Miller H."/>
            <person name="Casadevall A."/>
            <person name="Timp W."/>
            <person name="Zhang S.X."/>
            <person name="Salzberg S.L."/>
        </authorList>
    </citation>
    <scope>NUCLEOTIDE SEQUENCE [LARGE SCALE GENOMIC DNA]</scope>
    <source>
        <strain evidence="3 4">JHH-5317</strain>
    </source>
</reference>
<feature type="region of interest" description="Disordered" evidence="1">
    <location>
        <begin position="332"/>
        <end position="362"/>
    </location>
</feature>
<evidence type="ECO:0000313" key="3">
    <source>
        <dbReference type="EMBL" id="PKS11770.1"/>
    </source>
</evidence>